<feature type="domain" description="Coiled-coil" evidence="4">
    <location>
        <begin position="112"/>
        <end position="190"/>
    </location>
</feature>
<keyword evidence="7" id="KW-1185">Reference proteome</keyword>
<dbReference type="AlphaFoldDB" id="A0A6A6UTX0"/>
<dbReference type="Pfam" id="PF06244">
    <property type="entry name" value="Ccdc124"/>
    <property type="match status" value="1"/>
</dbReference>
<dbReference type="InterPro" id="IPR054414">
    <property type="entry name" value="Ccdc124/Oxs1_C"/>
</dbReference>
<dbReference type="Proteomes" id="UP000799302">
    <property type="component" value="Unassembled WGS sequence"/>
</dbReference>
<feature type="compositionally biased region" description="Polar residues" evidence="3">
    <location>
        <begin position="187"/>
        <end position="197"/>
    </location>
</feature>
<feature type="compositionally biased region" description="Basic and acidic residues" evidence="3">
    <location>
        <begin position="1"/>
        <end position="12"/>
    </location>
</feature>
<dbReference type="GO" id="GO:0003713">
    <property type="term" value="F:transcription coactivator activity"/>
    <property type="evidence" value="ECO:0007669"/>
    <property type="project" value="TreeGrafter"/>
</dbReference>
<proteinExistence type="inferred from homology"/>
<organism evidence="6 7">
    <name type="scientific">Microthyrium microscopicum</name>
    <dbReference type="NCBI Taxonomy" id="703497"/>
    <lineage>
        <taxon>Eukaryota</taxon>
        <taxon>Fungi</taxon>
        <taxon>Dikarya</taxon>
        <taxon>Ascomycota</taxon>
        <taxon>Pezizomycotina</taxon>
        <taxon>Dothideomycetes</taxon>
        <taxon>Dothideomycetes incertae sedis</taxon>
        <taxon>Microthyriales</taxon>
        <taxon>Microthyriaceae</taxon>
        <taxon>Microthyrium</taxon>
    </lineage>
</organism>
<dbReference type="InterPro" id="IPR054413">
    <property type="entry name" value="LSO1/2"/>
</dbReference>
<accession>A0A6A6UTX0</accession>
<dbReference type="EMBL" id="MU004230">
    <property type="protein sequence ID" value="KAF2674384.1"/>
    <property type="molecule type" value="Genomic_DNA"/>
</dbReference>
<dbReference type="InterPro" id="IPR010422">
    <property type="entry name" value="Ccdc124/Oxs1"/>
</dbReference>
<feature type="compositionally biased region" description="Low complexity" evidence="3">
    <location>
        <begin position="15"/>
        <end position="29"/>
    </location>
</feature>
<reference evidence="6" key="1">
    <citation type="journal article" date="2020" name="Stud. Mycol.">
        <title>101 Dothideomycetes genomes: a test case for predicting lifestyles and emergence of pathogens.</title>
        <authorList>
            <person name="Haridas S."/>
            <person name="Albert R."/>
            <person name="Binder M."/>
            <person name="Bloem J."/>
            <person name="Labutti K."/>
            <person name="Salamov A."/>
            <person name="Andreopoulos B."/>
            <person name="Baker S."/>
            <person name="Barry K."/>
            <person name="Bills G."/>
            <person name="Bluhm B."/>
            <person name="Cannon C."/>
            <person name="Castanera R."/>
            <person name="Culley D."/>
            <person name="Daum C."/>
            <person name="Ezra D."/>
            <person name="Gonzalez J."/>
            <person name="Henrissat B."/>
            <person name="Kuo A."/>
            <person name="Liang C."/>
            <person name="Lipzen A."/>
            <person name="Lutzoni F."/>
            <person name="Magnuson J."/>
            <person name="Mondo S."/>
            <person name="Nolan M."/>
            <person name="Ohm R."/>
            <person name="Pangilinan J."/>
            <person name="Park H.-J."/>
            <person name="Ramirez L."/>
            <person name="Alfaro M."/>
            <person name="Sun H."/>
            <person name="Tritt A."/>
            <person name="Yoshinaga Y."/>
            <person name="Zwiers L.-H."/>
            <person name="Turgeon B."/>
            <person name="Goodwin S."/>
            <person name="Spatafora J."/>
            <person name="Crous P."/>
            <person name="Grigoriev I."/>
        </authorList>
    </citation>
    <scope>NUCLEOTIDE SEQUENCE</scope>
    <source>
        <strain evidence="6">CBS 115976</strain>
    </source>
</reference>
<feature type="domain" description="LSO1/LSO2" evidence="5">
    <location>
        <begin position="11"/>
        <end position="77"/>
    </location>
</feature>
<dbReference type="PANTHER" id="PTHR21680">
    <property type="entry name" value="COILED-COIL DOMAIN-CONTAINING PROTEIN 124"/>
    <property type="match status" value="1"/>
</dbReference>
<evidence type="ECO:0000313" key="7">
    <source>
        <dbReference type="Proteomes" id="UP000799302"/>
    </source>
</evidence>
<feature type="region of interest" description="Disordered" evidence="3">
    <location>
        <begin position="178"/>
        <end position="221"/>
    </location>
</feature>
<feature type="compositionally biased region" description="Low complexity" evidence="3">
    <location>
        <begin position="82"/>
        <end position="94"/>
    </location>
</feature>
<protein>
    <submittedName>
        <fullName evidence="6">DUF1014-domain-containing protein</fullName>
    </submittedName>
</protein>
<dbReference type="OrthoDB" id="76412at2759"/>
<evidence type="ECO:0000259" key="4">
    <source>
        <dbReference type="Pfam" id="PF06244"/>
    </source>
</evidence>
<gene>
    <name evidence="6" type="ORF">BT63DRAFT_435501</name>
</gene>
<dbReference type="PANTHER" id="PTHR21680:SF0">
    <property type="entry name" value="COILED-COIL DOMAIN-CONTAINING PROTEIN 124"/>
    <property type="match status" value="1"/>
</dbReference>
<evidence type="ECO:0000313" key="6">
    <source>
        <dbReference type="EMBL" id="KAF2674384.1"/>
    </source>
</evidence>
<comment type="similarity">
    <text evidence="1">Belongs to the CCDC124 family.</text>
</comment>
<dbReference type="GO" id="GO:0006366">
    <property type="term" value="P:transcription by RNA polymerase II"/>
    <property type="evidence" value="ECO:0007669"/>
    <property type="project" value="TreeGrafter"/>
</dbReference>
<evidence type="ECO:0000256" key="1">
    <source>
        <dbReference type="ARBA" id="ARBA00008296"/>
    </source>
</evidence>
<keyword evidence="2" id="KW-0175">Coiled coil</keyword>
<evidence type="ECO:0000259" key="5">
    <source>
        <dbReference type="Pfam" id="PF22048"/>
    </source>
</evidence>
<name>A0A6A6UTX0_9PEZI</name>
<dbReference type="GO" id="GO:0005634">
    <property type="term" value="C:nucleus"/>
    <property type="evidence" value="ECO:0007669"/>
    <property type="project" value="TreeGrafter"/>
</dbReference>
<evidence type="ECO:0000256" key="2">
    <source>
        <dbReference type="ARBA" id="ARBA00023054"/>
    </source>
</evidence>
<dbReference type="Pfam" id="PF22048">
    <property type="entry name" value="LSO1_2-like"/>
    <property type="match status" value="1"/>
</dbReference>
<sequence length="221" mass="23969">MAGKRGAGENSKKVAGQARKADAAAAKKGAAQEREAAAESATWKDGAKDSSKKEAAAAKAQEAARKKAERAALEAEEMSSLKTAKTGNAKTAAPKKSRGLDLAQLDSADDTKTSSLNATGIDNALDALALTSNTNEEVDRHPERRFKAAYNAFEERRLEEMKDDKSLRRQQKIVLIRKEFEKHPDNPFNQTSANYNATRAERQQITAEAKKKIESHLGVST</sequence>
<feature type="compositionally biased region" description="Basic and acidic residues" evidence="3">
    <location>
        <begin position="45"/>
        <end position="73"/>
    </location>
</feature>
<evidence type="ECO:0000256" key="3">
    <source>
        <dbReference type="SAM" id="MobiDB-lite"/>
    </source>
</evidence>
<feature type="region of interest" description="Disordered" evidence="3">
    <location>
        <begin position="1"/>
        <end position="117"/>
    </location>
</feature>